<gene>
    <name evidence="2" type="ORF">V9T40_012272</name>
</gene>
<sequence length="260" mass="30370">MEQDGQCLLDLPTVVIEEILLYLVLPDRKNIRLTCKQLYELCNSDRICRNEKIVLSKCEDFTSHLCMKPEPALCSIGRSYYNLVIKEEERSQKRKKFSILPFFELNGTKVRSLEIYEREFSTRLLETLIKLCEGLCSLTLLHGLYFGFDSFTLKPHSITRPNVTFLKVVLPTEMRSDYVHRMFSIFPNVNHLDIEIWDKPDDEDDYDRSDQEIDYKTTQLCTTILEDIIELGCKLNSLKLNIPTSQLIARTSQFVRALPK</sequence>
<dbReference type="Pfam" id="PF00646">
    <property type="entry name" value="F-box"/>
    <property type="match status" value="1"/>
</dbReference>
<accession>A0AAN9XYY3</accession>
<dbReference type="Proteomes" id="UP001367676">
    <property type="component" value="Unassembled WGS sequence"/>
</dbReference>
<evidence type="ECO:0000313" key="3">
    <source>
        <dbReference type="Proteomes" id="UP001367676"/>
    </source>
</evidence>
<evidence type="ECO:0000313" key="2">
    <source>
        <dbReference type="EMBL" id="KAK7575986.1"/>
    </source>
</evidence>
<dbReference type="EMBL" id="JBBCAQ010000036">
    <property type="protein sequence ID" value="KAK7575986.1"/>
    <property type="molecule type" value="Genomic_DNA"/>
</dbReference>
<dbReference type="InterPro" id="IPR036047">
    <property type="entry name" value="F-box-like_dom_sf"/>
</dbReference>
<protein>
    <recommendedName>
        <fullName evidence="1">F-box domain-containing protein</fullName>
    </recommendedName>
</protein>
<reference evidence="2 3" key="1">
    <citation type="submission" date="2024-03" db="EMBL/GenBank/DDBJ databases">
        <title>Adaptation during the transition from Ophiocordyceps entomopathogen to insect associate is accompanied by gene loss and intensified selection.</title>
        <authorList>
            <person name="Ward C.M."/>
            <person name="Onetto C.A."/>
            <person name="Borneman A.R."/>
        </authorList>
    </citation>
    <scope>NUCLEOTIDE SEQUENCE [LARGE SCALE GENOMIC DNA]</scope>
    <source>
        <strain evidence="2">AWRI1</strain>
        <tissue evidence="2">Single Adult Female</tissue>
    </source>
</reference>
<proteinExistence type="predicted"/>
<dbReference type="AlphaFoldDB" id="A0AAN9XYY3"/>
<evidence type="ECO:0000259" key="1">
    <source>
        <dbReference type="PROSITE" id="PS50181"/>
    </source>
</evidence>
<dbReference type="PROSITE" id="PS50181">
    <property type="entry name" value="FBOX"/>
    <property type="match status" value="1"/>
</dbReference>
<keyword evidence="3" id="KW-1185">Reference proteome</keyword>
<comment type="caution">
    <text evidence="2">The sequence shown here is derived from an EMBL/GenBank/DDBJ whole genome shotgun (WGS) entry which is preliminary data.</text>
</comment>
<feature type="domain" description="F-box" evidence="1">
    <location>
        <begin position="5"/>
        <end position="51"/>
    </location>
</feature>
<organism evidence="2 3">
    <name type="scientific">Parthenolecanium corni</name>
    <dbReference type="NCBI Taxonomy" id="536013"/>
    <lineage>
        <taxon>Eukaryota</taxon>
        <taxon>Metazoa</taxon>
        <taxon>Ecdysozoa</taxon>
        <taxon>Arthropoda</taxon>
        <taxon>Hexapoda</taxon>
        <taxon>Insecta</taxon>
        <taxon>Pterygota</taxon>
        <taxon>Neoptera</taxon>
        <taxon>Paraneoptera</taxon>
        <taxon>Hemiptera</taxon>
        <taxon>Sternorrhyncha</taxon>
        <taxon>Coccoidea</taxon>
        <taxon>Coccidae</taxon>
        <taxon>Parthenolecanium</taxon>
    </lineage>
</organism>
<dbReference type="SMART" id="SM00256">
    <property type="entry name" value="FBOX"/>
    <property type="match status" value="1"/>
</dbReference>
<dbReference type="InterPro" id="IPR001810">
    <property type="entry name" value="F-box_dom"/>
</dbReference>
<dbReference type="Gene3D" id="1.20.1280.50">
    <property type="match status" value="1"/>
</dbReference>
<dbReference type="SUPFAM" id="SSF81383">
    <property type="entry name" value="F-box domain"/>
    <property type="match status" value="1"/>
</dbReference>
<name>A0AAN9XYY3_9HEMI</name>